<dbReference type="GO" id="GO:0006935">
    <property type="term" value="P:chemotaxis"/>
    <property type="evidence" value="ECO:0007669"/>
    <property type="project" value="InterPro"/>
</dbReference>
<dbReference type="GO" id="GO:0004888">
    <property type="term" value="F:transmembrane signaling receptor activity"/>
    <property type="evidence" value="ECO:0007669"/>
    <property type="project" value="InterPro"/>
</dbReference>
<comment type="similarity">
    <text evidence="2">Belongs to the methyl-accepting chemotaxis (MCP) protein family.</text>
</comment>
<dbReference type="PANTHER" id="PTHR32089:SF112">
    <property type="entry name" value="LYSOZYME-LIKE PROTEIN-RELATED"/>
    <property type="match status" value="1"/>
</dbReference>
<proteinExistence type="inferred from homology"/>
<feature type="domain" description="Methyl-accepting transducer" evidence="5">
    <location>
        <begin position="363"/>
        <end position="485"/>
    </location>
</feature>
<feature type="transmembrane region" description="Helical" evidence="4">
    <location>
        <begin position="45"/>
        <end position="73"/>
    </location>
</feature>
<sequence>MNIFSSLIYGYNITVIQLLAPIIGISLMAIFMMMYLLLSIKTKKGIYITVSVTLLFILIYNIISLIIIFLGTYKTNQNIAAALYLANNIIILLAIILMPINSRSFISKNKNIININNTIFIILLVLSVALIVSSIIYPKIFFKTTINYYDTLTNSYYIKPEGLFYVFKNYIILSVFLIMFISTLADMIINYDYKSNILMIISIIIALTLIIRYLYLEKVTNNIDFDGIGFAIVISSSFRSISIFSSFAKNALESIKKESILNNKLHLNLKTLTNIDKISEELNIIDRNLMDTSMFVFEIDKEAKDAYNIISSKIDSILEANDKLMDAKNSKKNIIKDGLKYTNTIFTFFDKYKSQMQDHFRILNQTISNMKESDFSNEQIITLKNDLRLIKESFKETSNKFLNAIIESANQFKDVNNITESIYNTIEYIKDITNKTNLLSINAGIQASKAGFYGKSFSVVAKEIGTLSFEISKGTDAIEKMLTDIFAGLVMIENSSFYIKDRCKIITKEINRILDTIDKFIEEMENNINNDSKKLSHFKSLEQYNDVMSNILVNQNLIVLSIKENISAMLEVQNNLNSKIEYQNQDIYKIFNNFNNIIKSKDDLNEITKKIGNYSSFSHTDIEALSNIISTHKKKSSFTFAPIIALLKKS</sequence>
<evidence type="ECO:0000256" key="3">
    <source>
        <dbReference type="PROSITE-ProRule" id="PRU00284"/>
    </source>
</evidence>
<feature type="transmembrane region" description="Helical" evidence="4">
    <location>
        <begin position="119"/>
        <end position="142"/>
    </location>
</feature>
<evidence type="ECO:0000256" key="2">
    <source>
        <dbReference type="ARBA" id="ARBA00029447"/>
    </source>
</evidence>
<dbReference type="RefSeq" id="WP_069726386.1">
    <property type="nucleotide sequence ID" value="NZ_MDCO01000009.1"/>
</dbReference>
<dbReference type="SUPFAM" id="SSF58104">
    <property type="entry name" value="Methyl-accepting chemotaxis protein (MCP) signaling domain"/>
    <property type="match status" value="1"/>
</dbReference>
<keyword evidence="4" id="KW-1133">Transmembrane helix</keyword>
<name>A0A1E5NFI2_9SPIR</name>
<feature type="transmembrane region" description="Helical" evidence="4">
    <location>
        <begin position="197"/>
        <end position="215"/>
    </location>
</feature>
<feature type="transmembrane region" description="Helical" evidence="4">
    <location>
        <begin position="79"/>
        <end position="98"/>
    </location>
</feature>
<dbReference type="PROSITE" id="PS50111">
    <property type="entry name" value="CHEMOTAXIS_TRANSDUC_2"/>
    <property type="match status" value="1"/>
</dbReference>
<dbReference type="PRINTS" id="PR00260">
    <property type="entry name" value="CHEMTRNSDUCR"/>
</dbReference>
<dbReference type="GO" id="GO:0007165">
    <property type="term" value="P:signal transduction"/>
    <property type="evidence" value="ECO:0007669"/>
    <property type="project" value="UniProtKB-KW"/>
</dbReference>
<dbReference type="EMBL" id="MDCO01000009">
    <property type="protein sequence ID" value="OEJ14891.1"/>
    <property type="molecule type" value="Genomic_DNA"/>
</dbReference>
<dbReference type="InterPro" id="IPR004090">
    <property type="entry name" value="Chemotax_Me-accpt_rcpt"/>
</dbReference>
<evidence type="ECO:0000256" key="4">
    <source>
        <dbReference type="SAM" id="Phobius"/>
    </source>
</evidence>
<dbReference type="InterPro" id="IPR004089">
    <property type="entry name" value="MCPsignal_dom"/>
</dbReference>
<evidence type="ECO:0000313" key="6">
    <source>
        <dbReference type="EMBL" id="OEJ14891.1"/>
    </source>
</evidence>
<organism evidence="6 7">
    <name type="scientific">Brachyspira hampsonii</name>
    <dbReference type="NCBI Taxonomy" id="1287055"/>
    <lineage>
        <taxon>Bacteria</taxon>
        <taxon>Pseudomonadati</taxon>
        <taxon>Spirochaetota</taxon>
        <taxon>Spirochaetia</taxon>
        <taxon>Brachyspirales</taxon>
        <taxon>Brachyspiraceae</taxon>
        <taxon>Brachyspira</taxon>
    </lineage>
</organism>
<evidence type="ECO:0000259" key="5">
    <source>
        <dbReference type="PROSITE" id="PS50111"/>
    </source>
</evidence>
<reference evidence="6 7" key="1">
    <citation type="submission" date="2016-08" db="EMBL/GenBank/DDBJ databases">
        <title>Characterization and recognition of Brachyspira hampsonii sp. nov., a novel intestinal spirochete that is pathogenic to pigs.</title>
        <authorList>
            <person name="Mirajkar N."/>
            <person name="La T."/>
            <person name="Phillips N."/>
            <person name="Hampson D."/>
            <person name="Gebhart C."/>
        </authorList>
    </citation>
    <scope>NUCLEOTIDE SEQUENCE [LARGE SCALE GENOMIC DNA]</scope>
    <source>
        <strain evidence="6 7">P280/1</strain>
    </source>
</reference>
<comment type="caution">
    <text evidence="6">The sequence shown here is derived from an EMBL/GenBank/DDBJ whole genome shotgun (WGS) entry which is preliminary data.</text>
</comment>
<dbReference type="Pfam" id="PF00015">
    <property type="entry name" value="MCPsignal"/>
    <property type="match status" value="1"/>
</dbReference>
<keyword evidence="1 3" id="KW-0807">Transducer</keyword>
<evidence type="ECO:0000313" key="7">
    <source>
        <dbReference type="Proteomes" id="UP000095247"/>
    </source>
</evidence>
<accession>A0A1E5NFI2</accession>
<protein>
    <submittedName>
        <fullName evidence="6">Chemotaxis protein</fullName>
    </submittedName>
</protein>
<dbReference type="Proteomes" id="UP000095247">
    <property type="component" value="Unassembled WGS sequence"/>
</dbReference>
<keyword evidence="4" id="KW-0812">Transmembrane</keyword>
<dbReference type="Gene3D" id="1.10.287.950">
    <property type="entry name" value="Methyl-accepting chemotaxis protein"/>
    <property type="match status" value="1"/>
</dbReference>
<feature type="transmembrane region" description="Helical" evidence="4">
    <location>
        <begin position="162"/>
        <end position="185"/>
    </location>
</feature>
<keyword evidence="4" id="KW-0472">Membrane</keyword>
<dbReference type="GO" id="GO:0016020">
    <property type="term" value="C:membrane"/>
    <property type="evidence" value="ECO:0007669"/>
    <property type="project" value="InterPro"/>
</dbReference>
<evidence type="ECO:0000256" key="1">
    <source>
        <dbReference type="ARBA" id="ARBA00023224"/>
    </source>
</evidence>
<gene>
    <name evidence="6" type="ORF">BFL38_08640</name>
</gene>
<feature type="transmembrane region" description="Helical" evidence="4">
    <location>
        <begin position="15"/>
        <end position="38"/>
    </location>
</feature>
<dbReference type="AlphaFoldDB" id="A0A1E5NFI2"/>
<dbReference type="PANTHER" id="PTHR32089">
    <property type="entry name" value="METHYL-ACCEPTING CHEMOTAXIS PROTEIN MCPB"/>
    <property type="match status" value="1"/>
</dbReference>